<accession>A0A8J8KG13</accession>
<keyword evidence="5 6" id="KW-0472">Membrane</keyword>
<comment type="subcellular location">
    <subcellularLocation>
        <location evidence="1">Cell membrane</location>
        <topology evidence="1">Multi-pass membrane protein</topology>
    </subcellularLocation>
</comment>
<feature type="transmembrane region" description="Helical" evidence="6">
    <location>
        <begin position="326"/>
        <end position="345"/>
    </location>
</feature>
<feature type="transmembrane region" description="Helical" evidence="6">
    <location>
        <begin position="36"/>
        <end position="61"/>
    </location>
</feature>
<feature type="transmembrane region" description="Helical" evidence="6">
    <location>
        <begin position="287"/>
        <end position="306"/>
    </location>
</feature>
<dbReference type="OrthoDB" id="197377at2157"/>
<feature type="transmembrane region" description="Helical" evidence="6">
    <location>
        <begin position="6"/>
        <end position="24"/>
    </location>
</feature>
<feature type="transmembrane region" description="Helical" evidence="6">
    <location>
        <begin position="162"/>
        <end position="184"/>
    </location>
</feature>
<evidence type="ECO:0000256" key="5">
    <source>
        <dbReference type="ARBA" id="ARBA00023136"/>
    </source>
</evidence>
<evidence type="ECO:0000313" key="9">
    <source>
        <dbReference type="Proteomes" id="UP000728647"/>
    </source>
</evidence>
<organism evidence="8 9">
    <name type="scientific">Haloterrigena gelatinilytica</name>
    <dbReference type="NCBI Taxonomy" id="2741724"/>
    <lineage>
        <taxon>Archaea</taxon>
        <taxon>Methanobacteriati</taxon>
        <taxon>Methanobacteriota</taxon>
        <taxon>Stenosarchaea group</taxon>
        <taxon>Halobacteria</taxon>
        <taxon>Halobacteriales</taxon>
        <taxon>Natrialbaceae</taxon>
        <taxon>Haloterrigena</taxon>
    </lineage>
</organism>
<dbReference type="Pfam" id="PF01757">
    <property type="entry name" value="Acyl_transf_3"/>
    <property type="match status" value="1"/>
</dbReference>
<reference evidence="8" key="1">
    <citation type="submission" date="2020-06" db="EMBL/GenBank/DDBJ databases">
        <title>Haloterrigena sp. nov., an extremely halophilic archaeon isolated from a saline sediment.</title>
        <authorList>
            <person name="Liu B.-B."/>
        </authorList>
    </citation>
    <scope>NUCLEOTIDE SEQUENCE</scope>
    <source>
        <strain evidence="8">SYSU A121-1</strain>
    </source>
</reference>
<dbReference type="GO" id="GO:0009246">
    <property type="term" value="P:enterobacterial common antigen biosynthetic process"/>
    <property type="evidence" value="ECO:0007669"/>
    <property type="project" value="TreeGrafter"/>
</dbReference>
<sequence length="371" mass="40588">MSDRIYSIDAMRIIAMAFIITIHTDPFRGIGAHGNILNFVIDSSARFAVPFFFVTSGYLFARKIARRDPVEYFAERAATISSIYAFGLLLSAPVFLAGWVVRAGLENRDIASTVVLKLTEFVSPLALLYYGNSVSEILWFLPALLFSLAIICSFVVFGATKYLVPISLGLHVVGLLGSSYTMFVDVPFEVRDALFFGFFYTSLGYALHSSEWRPSADRSALFLGATVLFGALHLGERYVLGYVVTDETLGHGVYTSSYTIATALVTLSLFLFLLSRPTLGARTPLPAWGKYAVGVYVAHPAVLFALETAAEVLEGLGYEVQTTLLWHLALTPATFFGALLVYVTAHRVGAIEIGGSHLPSVRSIGKYVQRQ</sequence>
<evidence type="ECO:0000313" key="8">
    <source>
        <dbReference type="EMBL" id="NUB92111.1"/>
    </source>
</evidence>
<keyword evidence="3 6" id="KW-0812">Transmembrane</keyword>
<feature type="transmembrane region" description="Helical" evidence="6">
    <location>
        <begin position="255"/>
        <end position="275"/>
    </location>
</feature>
<evidence type="ECO:0000256" key="1">
    <source>
        <dbReference type="ARBA" id="ARBA00004651"/>
    </source>
</evidence>
<evidence type="ECO:0000259" key="7">
    <source>
        <dbReference type="Pfam" id="PF01757"/>
    </source>
</evidence>
<dbReference type="AlphaFoldDB" id="A0A8J8KG13"/>
<feature type="transmembrane region" description="Helical" evidence="6">
    <location>
        <begin position="81"/>
        <end position="101"/>
    </location>
</feature>
<dbReference type="EMBL" id="JABURA010000001">
    <property type="protein sequence ID" value="NUB92111.1"/>
    <property type="molecule type" value="Genomic_DNA"/>
</dbReference>
<dbReference type="GO" id="GO:0016413">
    <property type="term" value="F:O-acetyltransferase activity"/>
    <property type="evidence" value="ECO:0007669"/>
    <property type="project" value="TreeGrafter"/>
</dbReference>
<dbReference type="PANTHER" id="PTHR40074">
    <property type="entry name" value="O-ACETYLTRANSFERASE WECH"/>
    <property type="match status" value="1"/>
</dbReference>
<keyword evidence="8" id="KW-0012">Acyltransferase</keyword>
<feature type="transmembrane region" description="Helical" evidence="6">
    <location>
        <begin position="137"/>
        <end position="157"/>
    </location>
</feature>
<dbReference type="Proteomes" id="UP000728647">
    <property type="component" value="Unassembled WGS sequence"/>
</dbReference>
<dbReference type="RefSeq" id="WP_174702352.1">
    <property type="nucleotide sequence ID" value="NZ_JABURA010000001.1"/>
</dbReference>
<comment type="caution">
    <text evidence="8">The sequence shown here is derived from an EMBL/GenBank/DDBJ whole genome shotgun (WGS) entry which is preliminary data.</text>
</comment>
<dbReference type="InterPro" id="IPR002656">
    <property type="entry name" value="Acyl_transf_3_dom"/>
</dbReference>
<keyword evidence="4 6" id="KW-1133">Transmembrane helix</keyword>
<dbReference type="GO" id="GO:0005886">
    <property type="term" value="C:plasma membrane"/>
    <property type="evidence" value="ECO:0007669"/>
    <property type="project" value="UniProtKB-SubCell"/>
</dbReference>
<proteinExistence type="predicted"/>
<gene>
    <name evidence="8" type="ORF">HT576_13900</name>
</gene>
<keyword evidence="8" id="KW-0808">Transferase</keyword>
<feature type="transmembrane region" description="Helical" evidence="6">
    <location>
        <begin position="219"/>
        <end position="235"/>
    </location>
</feature>
<dbReference type="PANTHER" id="PTHR40074:SF2">
    <property type="entry name" value="O-ACETYLTRANSFERASE WECH"/>
    <property type="match status" value="1"/>
</dbReference>
<evidence type="ECO:0000256" key="4">
    <source>
        <dbReference type="ARBA" id="ARBA00022989"/>
    </source>
</evidence>
<evidence type="ECO:0000256" key="2">
    <source>
        <dbReference type="ARBA" id="ARBA00022475"/>
    </source>
</evidence>
<evidence type="ECO:0000256" key="3">
    <source>
        <dbReference type="ARBA" id="ARBA00022692"/>
    </source>
</evidence>
<keyword evidence="2" id="KW-1003">Cell membrane</keyword>
<protein>
    <submittedName>
        <fullName evidence="8">Acyltransferase</fullName>
    </submittedName>
</protein>
<feature type="domain" description="Acyltransferase 3" evidence="7">
    <location>
        <begin position="5"/>
        <end position="342"/>
    </location>
</feature>
<evidence type="ECO:0000256" key="6">
    <source>
        <dbReference type="SAM" id="Phobius"/>
    </source>
</evidence>
<name>A0A8J8KG13_9EURY</name>
<feature type="transmembrane region" description="Helical" evidence="6">
    <location>
        <begin position="190"/>
        <end position="207"/>
    </location>
</feature>